<reference evidence="2" key="1">
    <citation type="submission" date="2022-03" db="EMBL/GenBank/DDBJ databases">
        <title>Genomic analyses of argali, domestic sheep and their hybrids provide insights into chromosomal evolution, heterosis and genetic basis of agronomic traits.</title>
        <authorList>
            <person name="Li M."/>
        </authorList>
    </citation>
    <scope>NUCLEOTIDE SEQUENCE</scope>
    <source>
        <strain evidence="2">CAU-MHL-2022a</strain>
        <tissue evidence="2">Skin</tissue>
    </source>
</reference>
<evidence type="ECO:0000313" key="3">
    <source>
        <dbReference type="Proteomes" id="UP001214576"/>
    </source>
</evidence>
<comment type="caution">
    <text evidence="2">The sequence shown here is derived from an EMBL/GenBank/DDBJ whole genome shotgun (WGS) entry which is preliminary data.</text>
</comment>
<dbReference type="EMBL" id="JAKZEL010000001">
    <property type="protein sequence ID" value="KAI4548683.1"/>
    <property type="molecule type" value="Genomic_DNA"/>
</dbReference>
<keyword evidence="1" id="KW-0472">Membrane</keyword>
<keyword evidence="1" id="KW-1133">Transmembrane helix</keyword>
<evidence type="ECO:0000256" key="1">
    <source>
        <dbReference type="SAM" id="Phobius"/>
    </source>
</evidence>
<name>A0AAD4YHS8_OVIAM</name>
<accession>A0AAD4YHS8</accession>
<protein>
    <submittedName>
        <fullName evidence="2">Uncharacterized protein</fullName>
    </submittedName>
</protein>
<feature type="transmembrane region" description="Helical" evidence="1">
    <location>
        <begin position="323"/>
        <end position="341"/>
    </location>
</feature>
<feature type="transmembrane region" description="Helical" evidence="1">
    <location>
        <begin position="348"/>
        <end position="364"/>
    </location>
</feature>
<evidence type="ECO:0000313" key="2">
    <source>
        <dbReference type="EMBL" id="KAI4548683.1"/>
    </source>
</evidence>
<sequence>MNPRGEVLSCSSKAQLLLLTLDEGYLLTAVPPDLERGIAPLGPPAPAQSPLLGRGVAPPSCCLWPRTRVAPLSLSCTVAAWHSQLLPRSRTWGNSSRPRYVRRLQPPVLSVPVTRRTRRKQKRRRARVREGAGEFWLPGFLASIGTVSDVLQDETWEAAQSCPSLEAMAPHSSTLASKIPWTGEPGGLPSMGHTESDTTERFHFHFSLSCIGEGNGNPLQCSCLENPRDGEAWWAAVYGVAQSRTRLGRLSSSSKPIWLNFAHTVVDPRFGCLTHSEGKQTKTVEFGEKKGLLQGPSKENGQLLFKKLKLLNSHREVSFKKPFYLSVYFWLCWVFVAVRVFSSCGEQGLLFIAVLGLLIVVSPVECGL</sequence>
<dbReference type="Proteomes" id="UP001214576">
    <property type="component" value="Unassembled WGS sequence"/>
</dbReference>
<proteinExistence type="predicted"/>
<organism evidence="2 3">
    <name type="scientific">Ovis ammon polii</name>
    <dbReference type="NCBI Taxonomy" id="230172"/>
    <lineage>
        <taxon>Eukaryota</taxon>
        <taxon>Metazoa</taxon>
        <taxon>Chordata</taxon>
        <taxon>Craniata</taxon>
        <taxon>Vertebrata</taxon>
        <taxon>Euteleostomi</taxon>
        <taxon>Mammalia</taxon>
        <taxon>Eutheria</taxon>
        <taxon>Laurasiatheria</taxon>
        <taxon>Artiodactyla</taxon>
        <taxon>Ruminantia</taxon>
        <taxon>Pecora</taxon>
        <taxon>Bovidae</taxon>
        <taxon>Caprinae</taxon>
        <taxon>Ovis</taxon>
    </lineage>
</organism>
<dbReference type="AlphaFoldDB" id="A0AAD4YHS8"/>
<keyword evidence="3" id="KW-1185">Reference proteome</keyword>
<keyword evidence="1" id="KW-0812">Transmembrane</keyword>
<gene>
    <name evidence="2" type="ORF">MG293_001013</name>
</gene>